<feature type="compositionally biased region" description="Low complexity" evidence="1">
    <location>
        <begin position="252"/>
        <end position="264"/>
    </location>
</feature>
<feature type="compositionally biased region" description="Polar residues" evidence="1">
    <location>
        <begin position="289"/>
        <end position="298"/>
    </location>
</feature>
<dbReference type="AlphaFoldDB" id="A0AAD6YK42"/>
<feature type="compositionally biased region" description="Polar residues" evidence="1">
    <location>
        <begin position="335"/>
        <end position="351"/>
    </location>
</feature>
<evidence type="ECO:0000313" key="3">
    <source>
        <dbReference type="Proteomes" id="UP001219525"/>
    </source>
</evidence>
<protein>
    <recommendedName>
        <fullName evidence="4">Telomere replication protein EST3</fullName>
    </recommendedName>
</protein>
<evidence type="ECO:0000313" key="2">
    <source>
        <dbReference type="EMBL" id="KAJ7218130.1"/>
    </source>
</evidence>
<feature type="region of interest" description="Disordered" evidence="1">
    <location>
        <begin position="226"/>
        <end position="419"/>
    </location>
</feature>
<organism evidence="2 3">
    <name type="scientific">Mycena pura</name>
    <dbReference type="NCBI Taxonomy" id="153505"/>
    <lineage>
        <taxon>Eukaryota</taxon>
        <taxon>Fungi</taxon>
        <taxon>Dikarya</taxon>
        <taxon>Basidiomycota</taxon>
        <taxon>Agaricomycotina</taxon>
        <taxon>Agaricomycetes</taxon>
        <taxon>Agaricomycetidae</taxon>
        <taxon>Agaricales</taxon>
        <taxon>Marasmiineae</taxon>
        <taxon>Mycenaceae</taxon>
        <taxon>Mycena</taxon>
    </lineage>
</organism>
<reference evidence="2" key="1">
    <citation type="submission" date="2023-03" db="EMBL/GenBank/DDBJ databases">
        <title>Massive genome expansion in bonnet fungi (Mycena s.s.) driven by repeated elements and novel gene families across ecological guilds.</title>
        <authorList>
            <consortium name="Lawrence Berkeley National Laboratory"/>
            <person name="Harder C.B."/>
            <person name="Miyauchi S."/>
            <person name="Viragh M."/>
            <person name="Kuo A."/>
            <person name="Thoen E."/>
            <person name="Andreopoulos B."/>
            <person name="Lu D."/>
            <person name="Skrede I."/>
            <person name="Drula E."/>
            <person name="Henrissat B."/>
            <person name="Morin E."/>
            <person name="Kohler A."/>
            <person name="Barry K."/>
            <person name="LaButti K."/>
            <person name="Morin E."/>
            <person name="Salamov A."/>
            <person name="Lipzen A."/>
            <person name="Mereny Z."/>
            <person name="Hegedus B."/>
            <person name="Baldrian P."/>
            <person name="Stursova M."/>
            <person name="Weitz H."/>
            <person name="Taylor A."/>
            <person name="Grigoriev I.V."/>
            <person name="Nagy L.G."/>
            <person name="Martin F."/>
            <person name="Kauserud H."/>
        </authorList>
    </citation>
    <scope>NUCLEOTIDE SEQUENCE</scope>
    <source>
        <strain evidence="2">9144</strain>
    </source>
</reference>
<keyword evidence="3" id="KW-1185">Reference proteome</keyword>
<gene>
    <name evidence="2" type="ORF">GGX14DRAFT_439944</name>
</gene>
<feature type="compositionally biased region" description="Low complexity" evidence="1">
    <location>
        <begin position="369"/>
        <end position="392"/>
    </location>
</feature>
<evidence type="ECO:0008006" key="4">
    <source>
        <dbReference type="Google" id="ProtNLM"/>
    </source>
</evidence>
<proteinExistence type="predicted"/>
<name>A0AAD6YK42_9AGAR</name>
<evidence type="ECO:0000256" key="1">
    <source>
        <dbReference type="SAM" id="MobiDB-lite"/>
    </source>
</evidence>
<sequence length="454" mass="49533">MSESIRPWIRDYLISVAETHGANLSAASLQEKGKKVQIIEFLTFGAENEDSAIWATIHDKYMAVPIKFSKDAVAACYKSLGRRMTESRTALVIVKKFRPTSTRVPSRNGGMSSESFIALQCDSVQLVGSFGEGKWGNPQNVESDPELHDWSLGLRQDGGAGNVLKERKKAREANKGDCPSLAKRPVTPRKLFVAETKPQATTSKFVQSPTAMHTYSKRWRTTLANPLDFVRPATPPRLASPEREDARDLGLSSPSQKYSAPSSPISGWSPTPTKSSAMEGEVSRPPSPSLQKDTSYLSAPTPAQRRVRSPGSNDKSPSPFPMGAPTLTPAPISRRSLTSQLVNHDSPSQIRGQRRSRSPGVLSNEADSPKSASSAAPAPASSAPFSTAPMSAQRRRPSSLHSREEWARPAKKRRLNNDVRGKLDGFRLNLNDVKRTGRSAVGWEQWLAVVKVGV</sequence>
<dbReference type="EMBL" id="JARJCW010000013">
    <property type="protein sequence ID" value="KAJ7218130.1"/>
    <property type="molecule type" value="Genomic_DNA"/>
</dbReference>
<accession>A0AAD6YK42</accession>
<comment type="caution">
    <text evidence="2">The sequence shown here is derived from an EMBL/GenBank/DDBJ whole genome shotgun (WGS) entry which is preliminary data.</text>
</comment>
<dbReference type="Proteomes" id="UP001219525">
    <property type="component" value="Unassembled WGS sequence"/>
</dbReference>
<feature type="compositionally biased region" description="Polar residues" evidence="1">
    <location>
        <begin position="265"/>
        <end position="276"/>
    </location>
</feature>